<feature type="compositionally biased region" description="Polar residues" evidence="4">
    <location>
        <begin position="48"/>
        <end position="60"/>
    </location>
</feature>
<keyword evidence="1" id="KW-0479">Metal-binding</keyword>
<evidence type="ECO:0000256" key="4">
    <source>
        <dbReference type="SAM" id="MobiDB-lite"/>
    </source>
</evidence>
<dbReference type="SUPFAM" id="SSF144232">
    <property type="entry name" value="HIT/MYND zinc finger-like"/>
    <property type="match status" value="1"/>
</dbReference>
<name>A0A7R8D5C2_LEPSM</name>
<dbReference type="OrthoDB" id="2021186at2759"/>
<evidence type="ECO:0000256" key="3">
    <source>
        <dbReference type="ARBA" id="ARBA00022833"/>
    </source>
</evidence>
<feature type="region of interest" description="Disordered" evidence="4">
    <location>
        <begin position="47"/>
        <end position="74"/>
    </location>
</feature>
<dbReference type="Proteomes" id="UP000675881">
    <property type="component" value="Chromosome 9"/>
</dbReference>
<evidence type="ECO:0000256" key="1">
    <source>
        <dbReference type="ARBA" id="ARBA00022723"/>
    </source>
</evidence>
<accession>A0A7R8D5C2</accession>
<dbReference type="InterPro" id="IPR011011">
    <property type="entry name" value="Znf_FYVE_PHD"/>
</dbReference>
<dbReference type="AlphaFoldDB" id="A0A7R8D5C2"/>
<sequence length="290" mass="33183">MNYEEDDSICPICDKTTYVGETISCETCNLWFHFICVGVTHRDEVVQRQDTSNSSFSSSPKDGKRKRRDKEEEEWLDAVESGTLNEVVDPELKNIKDPKLMTARQRAMAERQLKGEHNSSDVEDHRIKEEDDIDESIKQQKAIKSAKRKELEMEKRELDKKKTMDRLLKKRDSKATKLMKSSRTGLNKGPILMTYKISKDGSRTMNMAHGVEYPLSPSTIPCTQEDLKVKLCGNCKMKPKVYSCSKTLVPLCSIECYKANIEKSITTKLNSKSANASSNYYDVDPNKFRV</sequence>
<evidence type="ECO:0000313" key="7">
    <source>
        <dbReference type="EMBL" id="CAF3034649.1"/>
    </source>
</evidence>
<dbReference type="Gene3D" id="3.30.40.10">
    <property type="entry name" value="Zinc/RING finger domain, C3HC4 (zinc finger)"/>
    <property type="match status" value="1"/>
</dbReference>
<dbReference type="EMBL" id="HG994588">
    <property type="protein sequence ID" value="CAF3034649.1"/>
    <property type="molecule type" value="Genomic_DNA"/>
</dbReference>
<proteinExistence type="predicted"/>
<keyword evidence="2" id="KW-0863">Zinc-finger</keyword>
<dbReference type="InterPro" id="IPR007529">
    <property type="entry name" value="Znf_HIT"/>
</dbReference>
<dbReference type="InterPro" id="IPR013083">
    <property type="entry name" value="Znf_RING/FYVE/PHD"/>
</dbReference>
<dbReference type="InterPro" id="IPR029523">
    <property type="entry name" value="INO80B/Ies2"/>
</dbReference>
<dbReference type="PANTHER" id="PTHR21561:SF12">
    <property type="entry name" value="INO80 COMPLEX SUBUNIT B"/>
    <property type="match status" value="1"/>
</dbReference>
<evidence type="ECO:0000259" key="5">
    <source>
        <dbReference type="SMART" id="SM00249"/>
    </source>
</evidence>
<organism evidence="7 8">
    <name type="scientific">Lepeophtheirus salmonis</name>
    <name type="common">Salmon louse</name>
    <name type="synonym">Caligus salmonis</name>
    <dbReference type="NCBI Taxonomy" id="72036"/>
    <lineage>
        <taxon>Eukaryota</taxon>
        <taxon>Metazoa</taxon>
        <taxon>Ecdysozoa</taxon>
        <taxon>Arthropoda</taxon>
        <taxon>Crustacea</taxon>
        <taxon>Multicrustacea</taxon>
        <taxon>Hexanauplia</taxon>
        <taxon>Copepoda</taxon>
        <taxon>Siphonostomatoida</taxon>
        <taxon>Caligidae</taxon>
        <taxon>Lepeophtheirus</taxon>
    </lineage>
</organism>
<dbReference type="GO" id="GO:0008270">
    <property type="term" value="F:zinc ion binding"/>
    <property type="evidence" value="ECO:0007669"/>
    <property type="project" value="UniProtKB-KW"/>
</dbReference>
<gene>
    <name evidence="7" type="ORF">LSAA_14734</name>
</gene>
<feature type="domain" description="Zinc finger PHD-type" evidence="5">
    <location>
        <begin position="9"/>
        <end position="81"/>
    </location>
</feature>
<keyword evidence="3" id="KW-0862">Zinc</keyword>
<keyword evidence="8" id="KW-1185">Reference proteome</keyword>
<reference evidence="7" key="1">
    <citation type="submission" date="2021-02" db="EMBL/GenBank/DDBJ databases">
        <authorList>
            <person name="Bekaert M."/>
        </authorList>
    </citation>
    <scope>NUCLEOTIDE SEQUENCE</scope>
    <source>
        <strain evidence="7">IoA-00</strain>
    </source>
</reference>
<dbReference type="SMART" id="SM00249">
    <property type="entry name" value="PHD"/>
    <property type="match status" value="1"/>
</dbReference>
<feature type="domain" description="INO80 complex subunit B-like conserved region" evidence="6">
    <location>
        <begin position="136"/>
        <end position="211"/>
    </location>
</feature>
<dbReference type="SUPFAM" id="SSF57903">
    <property type="entry name" value="FYVE/PHD zinc finger"/>
    <property type="match status" value="1"/>
</dbReference>
<protein>
    <submittedName>
        <fullName evidence="7">INO80B</fullName>
    </submittedName>
</protein>
<dbReference type="InterPro" id="IPR019787">
    <property type="entry name" value="Znf_PHD-finger"/>
</dbReference>
<dbReference type="InterPro" id="IPR001965">
    <property type="entry name" value="Znf_PHD"/>
</dbReference>
<dbReference type="PANTHER" id="PTHR21561">
    <property type="entry name" value="INO80 COMPLEX SUBUNIT B"/>
    <property type="match status" value="1"/>
</dbReference>
<dbReference type="InterPro" id="IPR006880">
    <property type="entry name" value="INO80B_C"/>
</dbReference>
<dbReference type="GO" id="GO:0031011">
    <property type="term" value="C:Ino80 complex"/>
    <property type="evidence" value="ECO:0007669"/>
    <property type="project" value="InterPro"/>
</dbReference>
<dbReference type="GO" id="GO:0006338">
    <property type="term" value="P:chromatin remodeling"/>
    <property type="evidence" value="ECO:0007669"/>
    <property type="project" value="InterPro"/>
</dbReference>
<evidence type="ECO:0000259" key="6">
    <source>
        <dbReference type="SMART" id="SM01406"/>
    </source>
</evidence>
<dbReference type="Pfam" id="PF04438">
    <property type="entry name" value="zf-HIT"/>
    <property type="match status" value="1"/>
</dbReference>
<dbReference type="SMART" id="SM01406">
    <property type="entry name" value="PAPA-1"/>
    <property type="match status" value="1"/>
</dbReference>
<dbReference type="Pfam" id="PF00628">
    <property type="entry name" value="PHD"/>
    <property type="match status" value="1"/>
</dbReference>
<evidence type="ECO:0000313" key="8">
    <source>
        <dbReference type="Proteomes" id="UP000675881"/>
    </source>
</evidence>
<evidence type="ECO:0000256" key="2">
    <source>
        <dbReference type="ARBA" id="ARBA00022771"/>
    </source>
</evidence>